<keyword evidence="3 23" id="KW-0436">Ligase</keyword>
<dbReference type="Pfam" id="PF21686">
    <property type="entry name" value="LigD_Prim-Pol"/>
    <property type="match status" value="1"/>
</dbReference>
<keyword evidence="5" id="KW-0548">Nucleotidyltransferase</keyword>
<keyword evidence="9" id="KW-0227">DNA damage</keyword>
<keyword evidence="4" id="KW-0808">Transferase</keyword>
<evidence type="ECO:0000256" key="18">
    <source>
        <dbReference type="ARBA" id="ARBA00023268"/>
    </source>
</evidence>
<accession>A0ABT1T1Y3</accession>
<feature type="domain" description="ATP-dependent DNA ligase family profile" evidence="22">
    <location>
        <begin position="340"/>
        <end position="489"/>
    </location>
</feature>
<dbReference type="NCBIfam" id="TIGR02776">
    <property type="entry name" value="NHEJ_ligase_prk"/>
    <property type="match status" value="1"/>
</dbReference>
<feature type="region of interest" description="Disordered" evidence="21">
    <location>
        <begin position="214"/>
        <end position="233"/>
    </location>
</feature>
<comment type="cofactor">
    <cofactor evidence="1">
        <name>Mn(2+)</name>
        <dbReference type="ChEBI" id="CHEBI:29035"/>
    </cofactor>
</comment>
<dbReference type="SUPFAM" id="SSF50249">
    <property type="entry name" value="Nucleic acid-binding proteins"/>
    <property type="match status" value="1"/>
</dbReference>
<dbReference type="Gene3D" id="3.30.1490.70">
    <property type="match status" value="1"/>
</dbReference>
<keyword evidence="12" id="KW-0067">ATP-binding</keyword>
<keyword evidence="17" id="KW-0464">Manganese</keyword>
<comment type="catalytic activity">
    <reaction evidence="20">
        <text>ATP + (deoxyribonucleotide)n-3'-hydroxyl + 5'-phospho-(deoxyribonucleotide)m = (deoxyribonucleotide)n+m + AMP + diphosphate.</text>
        <dbReference type="EC" id="6.5.1.1"/>
    </reaction>
</comment>
<dbReference type="Proteomes" id="UP001204376">
    <property type="component" value="Unassembled WGS sequence"/>
</dbReference>
<evidence type="ECO:0000256" key="9">
    <source>
        <dbReference type="ARBA" id="ARBA00022763"/>
    </source>
</evidence>
<dbReference type="Pfam" id="PF13298">
    <property type="entry name" value="LigD_N"/>
    <property type="match status" value="1"/>
</dbReference>
<protein>
    <recommendedName>
        <fullName evidence="2">DNA ligase (ATP)</fullName>
        <ecNumber evidence="2">6.5.1.1</ecNumber>
    </recommendedName>
    <alternativeName>
        <fullName evidence="19">NHEJ DNA polymerase</fullName>
    </alternativeName>
</protein>
<evidence type="ECO:0000256" key="8">
    <source>
        <dbReference type="ARBA" id="ARBA00022741"/>
    </source>
</evidence>
<evidence type="ECO:0000256" key="12">
    <source>
        <dbReference type="ARBA" id="ARBA00022840"/>
    </source>
</evidence>
<evidence type="ECO:0000256" key="16">
    <source>
        <dbReference type="ARBA" id="ARBA00023204"/>
    </source>
</evidence>
<keyword evidence="13" id="KW-0239">DNA-directed DNA polymerase</keyword>
<keyword evidence="18" id="KW-0511">Multifunctional enzyme</keyword>
<evidence type="ECO:0000313" key="24">
    <source>
        <dbReference type="Proteomes" id="UP001204376"/>
    </source>
</evidence>
<evidence type="ECO:0000256" key="20">
    <source>
        <dbReference type="ARBA" id="ARBA00034003"/>
    </source>
</evidence>
<feature type="compositionally biased region" description="Basic and acidic residues" evidence="21">
    <location>
        <begin position="217"/>
        <end position="233"/>
    </location>
</feature>
<evidence type="ECO:0000313" key="23">
    <source>
        <dbReference type="EMBL" id="MCQ6958415.1"/>
    </source>
</evidence>
<reference evidence="23 24" key="1">
    <citation type="submission" date="2022-07" db="EMBL/GenBank/DDBJ databases">
        <title>Mucilaginibacter sp. JC4.</title>
        <authorList>
            <person name="Le V."/>
            <person name="Ko S.-R."/>
            <person name="Ahn C.-Y."/>
            <person name="Oh H.-M."/>
        </authorList>
    </citation>
    <scope>NUCLEOTIDE SEQUENCE [LARGE SCALE GENOMIC DNA]</scope>
    <source>
        <strain evidence="23 24">JC4</strain>
    </source>
</reference>
<dbReference type="Pfam" id="PF04679">
    <property type="entry name" value="DNA_ligase_A_C"/>
    <property type="match status" value="1"/>
</dbReference>
<dbReference type="InterPro" id="IPR012340">
    <property type="entry name" value="NA-bd_OB-fold"/>
</dbReference>
<sequence length="898" mass="102299">MLNAAPKGALLSMAELEQYKAKRNFKKTAEPAGGQPGTDKLLFVVQKHDASHLHYDFRLEVKGVLKSWAVPRGPSMDPEERRLAMPVEDHPYDYKDFEGIIPQGQYGGGTVIVWDEGWYEPAVDDKLKDKAAKEHWMMSNYYKNALKITLHGHKLKGDFILIKFKEDKYEGGWRLIKADDRYATKEDILKKDKSVKSKLTIEQMAEKEGAEIWNSSREQKVATKDKPAEPEPQRNINDLKKQGIKKAMPKSVKPMLCTLTKEVVPDEGYLYEVKWDGYRIISYTEKKKVRMDSRSALDYTKKYPPVAKALKELGHDAVLDGEVVVFNEDGKPDFDALQTFNGHETPINYCVFDILWLDGYSLMHLALTERKAILEELTRDNEVLRFSTSFDDGEALYQQALDLDLEGIVAKRKDSEYVPDARDNRWLKTPTRKRQEFVIGGWAESDKSRAFRSLLFGAYNANSEFEWIGRSGGGYKQSEMPGILAQLQNLERDKSPFVNKVLDTKGAKTHWVKPELVANFEFATWTKTGRIRKPATFLGFRKDKKADQVVREVPLSDAQEEAIKADEPAAIEITQSKATTTDADSNWPKIEGKKINSEREFEFAGQTVTMNNIGQELWRGITKARLITYYHQISAYILPHLKDRPLSLHIKQDGANAPGFYIKDMDGRQPDYLDIFSDQRRHKKRGKRDRIDYAVCNNEAALLYLINLGNIDLNPWSSTINNPLEPDFISIDLDPSDGDFGKAIKTAQAAKKIFDQSKLQSVVKTSGKTGMHLFLPCQGFNYPQARTLAEKLCDKIAQQIPDIATTEVTISHRGEKLFVDPSQNDYADTLAASYSVRPYKHPTVSTPLNWKEVKDNLDPGKFTMDSLPERLEKKGDLFENLRNVKWRSSNSKILKGLL</sequence>
<dbReference type="Gene3D" id="3.30.470.30">
    <property type="entry name" value="DNA ligase/mRNA capping enzyme"/>
    <property type="match status" value="1"/>
</dbReference>
<evidence type="ECO:0000259" key="22">
    <source>
        <dbReference type="PROSITE" id="PS50160"/>
    </source>
</evidence>
<dbReference type="InterPro" id="IPR014146">
    <property type="entry name" value="LigD_ligase_dom"/>
</dbReference>
<dbReference type="NCBIfam" id="TIGR02779">
    <property type="entry name" value="NHEJ_ligase_lig"/>
    <property type="match status" value="1"/>
</dbReference>
<dbReference type="InterPro" id="IPR012309">
    <property type="entry name" value="DNA_ligase_ATP-dep_C"/>
</dbReference>
<evidence type="ECO:0000256" key="13">
    <source>
        <dbReference type="ARBA" id="ARBA00022932"/>
    </source>
</evidence>
<dbReference type="CDD" id="cd07971">
    <property type="entry name" value="OBF_DNA_ligase_LigD"/>
    <property type="match status" value="1"/>
</dbReference>
<dbReference type="NCBIfam" id="TIGR02777">
    <property type="entry name" value="LigD_PE_dom"/>
    <property type="match status" value="1"/>
</dbReference>
<evidence type="ECO:0000256" key="3">
    <source>
        <dbReference type="ARBA" id="ARBA00022598"/>
    </source>
</evidence>
<evidence type="ECO:0000256" key="2">
    <source>
        <dbReference type="ARBA" id="ARBA00012727"/>
    </source>
</evidence>
<comment type="caution">
    <text evidence="23">The sequence shown here is derived from an EMBL/GenBank/DDBJ whole genome shotgun (WGS) entry which is preliminary data.</text>
</comment>
<dbReference type="PANTHER" id="PTHR42705">
    <property type="entry name" value="BIFUNCTIONAL NON-HOMOLOGOUS END JOINING PROTEIN LIGD"/>
    <property type="match status" value="1"/>
</dbReference>
<evidence type="ECO:0000256" key="21">
    <source>
        <dbReference type="SAM" id="MobiDB-lite"/>
    </source>
</evidence>
<dbReference type="CDD" id="cd07906">
    <property type="entry name" value="Adenylation_DNA_ligase_LigD_LigC"/>
    <property type="match status" value="1"/>
</dbReference>
<evidence type="ECO:0000256" key="19">
    <source>
        <dbReference type="ARBA" id="ARBA00029943"/>
    </source>
</evidence>
<keyword evidence="6" id="KW-0540">Nuclease</keyword>
<dbReference type="InterPro" id="IPR012310">
    <property type="entry name" value="DNA_ligase_ATP-dep_cent"/>
</dbReference>
<evidence type="ECO:0000256" key="5">
    <source>
        <dbReference type="ARBA" id="ARBA00022695"/>
    </source>
</evidence>
<keyword evidence="15" id="KW-0233">DNA recombination</keyword>
<evidence type="ECO:0000256" key="14">
    <source>
        <dbReference type="ARBA" id="ARBA00023125"/>
    </source>
</evidence>
<evidence type="ECO:0000256" key="15">
    <source>
        <dbReference type="ARBA" id="ARBA00023172"/>
    </source>
</evidence>
<evidence type="ECO:0000256" key="10">
    <source>
        <dbReference type="ARBA" id="ARBA00022801"/>
    </source>
</evidence>
<gene>
    <name evidence="23" type="primary">ligD</name>
    <name evidence="23" type="ORF">NPE20_10615</name>
</gene>
<dbReference type="PROSITE" id="PS50160">
    <property type="entry name" value="DNA_LIGASE_A3"/>
    <property type="match status" value="1"/>
</dbReference>
<keyword evidence="16" id="KW-0234">DNA repair</keyword>
<dbReference type="Gene3D" id="2.40.50.140">
    <property type="entry name" value="Nucleic acid-binding proteins"/>
    <property type="match status" value="1"/>
</dbReference>
<evidence type="ECO:0000256" key="11">
    <source>
        <dbReference type="ARBA" id="ARBA00022839"/>
    </source>
</evidence>
<dbReference type="EMBL" id="JANHOH010000001">
    <property type="protein sequence ID" value="MCQ6958415.1"/>
    <property type="molecule type" value="Genomic_DNA"/>
</dbReference>
<keyword evidence="10" id="KW-0378">Hydrolase</keyword>
<keyword evidence="11" id="KW-0269">Exonuclease</keyword>
<dbReference type="RefSeq" id="WP_256538589.1">
    <property type="nucleotide sequence ID" value="NZ_JANHOH010000001.1"/>
</dbReference>
<dbReference type="SUPFAM" id="SSF56091">
    <property type="entry name" value="DNA ligase/mRNA capping enzyme, catalytic domain"/>
    <property type="match status" value="1"/>
</dbReference>
<dbReference type="EC" id="6.5.1.1" evidence="2"/>
<dbReference type="PANTHER" id="PTHR42705:SF2">
    <property type="entry name" value="BIFUNCTIONAL NON-HOMOLOGOUS END JOINING PROTEIN LIGD"/>
    <property type="match status" value="1"/>
</dbReference>
<dbReference type="InterPro" id="IPR014144">
    <property type="entry name" value="LigD_PE_domain"/>
</dbReference>
<evidence type="ECO:0000256" key="7">
    <source>
        <dbReference type="ARBA" id="ARBA00022723"/>
    </source>
</evidence>
<keyword evidence="7" id="KW-0479">Metal-binding</keyword>
<keyword evidence="8" id="KW-0547">Nucleotide-binding</keyword>
<dbReference type="InterPro" id="IPR052171">
    <property type="entry name" value="NHEJ_LigD"/>
</dbReference>
<evidence type="ECO:0000256" key="1">
    <source>
        <dbReference type="ARBA" id="ARBA00001936"/>
    </source>
</evidence>
<name>A0ABT1T1Y3_9SPHI</name>
<evidence type="ECO:0000256" key="6">
    <source>
        <dbReference type="ARBA" id="ARBA00022722"/>
    </source>
</evidence>
<dbReference type="Pfam" id="PF01068">
    <property type="entry name" value="DNA_ligase_A_M"/>
    <property type="match status" value="1"/>
</dbReference>
<dbReference type="Gene3D" id="3.90.920.10">
    <property type="entry name" value="DNA primase, PRIM domain"/>
    <property type="match status" value="1"/>
</dbReference>
<dbReference type="InterPro" id="IPR014145">
    <property type="entry name" value="LigD_pol_dom"/>
</dbReference>
<evidence type="ECO:0000256" key="17">
    <source>
        <dbReference type="ARBA" id="ARBA00023211"/>
    </source>
</evidence>
<dbReference type="GO" id="GO:0003910">
    <property type="term" value="F:DNA ligase (ATP) activity"/>
    <property type="evidence" value="ECO:0007669"/>
    <property type="project" value="UniProtKB-EC"/>
</dbReference>
<evidence type="ECO:0000256" key="4">
    <source>
        <dbReference type="ARBA" id="ARBA00022679"/>
    </source>
</evidence>
<organism evidence="23 24">
    <name type="scientific">Mucilaginibacter aquariorum</name>
    <dbReference type="NCBI Taxonomy" id="2967225"/>
    <lineage>
        <taxon>Bacteria</taxon>
        <taxon>Pseudomonadati</taxon>
        <taxon>Bacteroidota</taxon>
        <taxon>Sphingobacteriia</taxon>
        <taxon>Sphingobacteriales</taxon>
        <taxon>Sphingobacteriaceae</taxon>
        <taxon>Mucilaginibacter</taxon>
    </lineage>
</organism>
<keyword evidence="24" id="KW-1185">Reference proteome</keyword>
<dbReference type="InterPro" id="IPR014143">
    <property type="entry name" value="NHEJ_ligase_prk"/>
</dbReference>
<keyword evidence="14" id="KW-0238">DNA-binding</keyword>
<proteinExistence type="predicted"/>